<evidence type="ECO:0000256" key="1">
    <source>
        <dbReference type="SAM" id="MobiDB-lite"/>
    </source>
</evidence>
<sequence>MLPEVVEKSIQSSVDDSMTSQDASVSPKDKETIESVSPMNKETTEMGSKDLNPPVPFMLEIAKDKDALQKQSLPPILIPIKLLSLNPSFRLRLQRSRASTNYRSSTYCQPRGQP</sequence>
<keyword evidence="3" id="KW-1185">Reference proteome</keyword>
<comment type="caution">
    <text evidence="2">The sequence shown here is derived from an EMBL/GenBank/DDBJ whole genome shotgun (WGS) entry which is preliminary data.</text>
</comment>
<feature type="compositionally biased region" description="Polar residues" evidence="1">
    <location>
        <begin position="9"/>
        <end position="24"/>
    </location>
</feature>
<evidence type="ECO:0000313" key="3">
    <source>
        <dbReference type="Proteomes" id="UP000823749"/>
    </source>
</evidence>
<accession>A0AAV6K8G8</accession>
<proteinExistence type="predicted"/>
<feature type="region of interest" description="Disordered" evidence="1">
    <location>
        <begin position="1"/>
        <end position="54"/>
    </location>
</feature>
<protein>
    <submittedName>
        <fullName evidence="2">Uncharacterized protein</fullName>
    </submittedName>
</protein>
<evidence type="ECO:0000313" key="2">
    <source>
        <dbReference type="EMBL" id="KAG5548624.1"/>
    </source>
</evidence>
<gene>
    <name evidence="2" type="ORF">RHGRI_014092</name>
</gene>
<name>A0AAV6K8G8_9ERIC</name>
<dbReference type="AlphaFoldDB" id="A0AAV6K8G8"/>
<reference evidence="2" key="1">
    <citation type="submission" date="2020-08" db="EMBL/GenBank/DDBJ databases">
        <title>Plant Genome Project.</title>
        <authorList>
            <person name="Zhang R.-G."/>
        </authorList>
    </citation>
    <scope>NUCLEOTIDE SEQUENCE</scope>
    <source>
        <strain evidence="2">WSP0</strain>
        <tissue evidence="2">Leaf</tissue>
    </source>
</reference>
<dbReference type="Proteomes" id="UP000823749">
    <property type="component" value="Chromosome 5"/>
</dbReference>
<dbReference type="EMBL" id="JACTNZ010000005">
    <property type="protein sequence ID" value="KAG5548624.1"/>
    <property type="molecule type" value="Genomic_DNA"/>
</dbReference>
<organism evidence="2 3">
    <name type="scientific">Rhododendron griersonianum</name>
    <dbReference type="NCBI Taxonomy" id="479676"/>
    <lineage>
        <taxon>Eukaryota</taxon>
        <taxon>Viridiplantae</taxon>
        <taxon>Streptophyta</taxon>
        <taxon>Embryophyta</taxon>
        <taxon>Tracheophyta</taxon>
        <taxon>Spermatophyta</taxon>
        <taxon>Magnoliopsida</taxon>
        <taxon>eudicotyledons</taxon>
        <taxon>Gunneridae</taxon>
        <taxon>Pentapetalae</taxon>
        <taxon>asterids</taxon>
        <taxon>Ericales</taxon>
        <taxon>Ericaceae</taxon>
        <taxon>Ericoideae</taxon>
        <taxon>Rhodoreae</taxon>
        <taxon>Rhododendron</taxon>
    </lineage>
</organism>